<evidence type="ECO:0000256" key="1">
    <source>
        <dbReference type="SAM" id="MobiDB-lite"/>
    </source>
</evidence>
<feature type="transmembrane region" description="Helical" evidence="2">
    <location>
        <begin position="34"/>
        <end position="52"/>
    </location>
</feature>
<keyword evidence="2" id="KW-0472">Membrane</keyword>
<dbReference type="RefSeq" id="WP_117489621.1">
    <property type="nucleotide sequence ID" value="NZ_QVIG01000001.1"/>
</dbReference>
<dbReference type="Proteomes" id="UP000263377">
    <property type="component" value="Unassembled WGS sequence"/>
</dbReference>
<feature type="domain" description="Acyltransferase 3" evidence="3">
    <location>
        <begin position="30"/>
        <end position="407"/>
    </location>
</feature>
<feature type="transmembrane region" description="Helical" evidence="2">
    <location>
        <begin position="321"/>
        <end position="342"/>
    </location>
</feature>
<feature type="transmembrane region" description="Helical" evidence="2">
    <location>
        <begin position="290"/>
        <end position="309"/>
    </location>
</feature>
<evidence type="ECO:0000313" key="4">
    <source>
        <dbReference type="EMBL" id="RGD61463.1"/>
    </source>
</evidence>
<feature type="region of interest" description="Disordered" evidence="1">
    <location>
        <begin position="1"/>
        <end position="24"/>
    </location>
</feature>
<dbReference type="PANTHER" id="PTHR23028">
    <property type="entry name" value="ACETYLTRANSFERASE"/>
    <property type="match status" value="1"/>
</dbReference>
<feature type="transmembrane region" description="Helical" evidence="2">
    <location>
        <begin position="392"/>
        <end position="410"/>
    </location>
</feature>
<feature type="region of interest" description="Disordered" evidence="1">
    <location>
        <begin position="432"/>
        <end position="451"/>
    </location>
</feature>
<evidence type="ECO:0000259" key="3">
    <source>
        <dbReference type="Pfam" id="PF01757"/>
    </source>
</evidence>
<feature type="transmembrane region" description="Helical" evidence="2">
    <location>
        <begin position="237"/>
        <end position="255"/>
    </location>
</feature>
<keyword evidence="5" id="KW-1185">Reference proteome</keyword>
<feature type="transmembrane region" description="Helical" evidence="2">
    <location>
        <begin position="160"/>
        <end position="178"/>
    </location>
</feature>
<organism evidence="4 5">
    <name type="scientific">Kitasatospora xanthocidica</name>
    <dbReference type="NCBI Taxonomy" id="83382"/>
    <lineage>
        <taxon>Bacteria</taxon>
        <taxon>Bacillati</taxon>
        <taxon>Actinomycetota</taxon>
        <taxon>Actinomycetes</taxon>
        <taxon>Kitasatosporales</taxon>
        <taxon>Streptomycetaceae</taxon>
        <taxon>Kitasatospora</taxon>
    </lineage>
</organism>
<dbReference type="GO" id="GO:0016747">
    <property type="term" value="F:acyltransferase activity, transferring groups other than amino-acyl groups"/>
    <property type="evidence" value="ECO:0007669"/>
    <property type="project" value="InterPro"/>
</dbReference>
<dbReference type="GO" id="GO:0016020">
    <property type="term" value="C:membrane"/>
    <property type="evidence" value="ECO:0007669"/>
    <property type="project" value="TreeGrafter"/>
</dbReference>
<evidence type="ECO:0000256" key="2">
    <source>
        <dbReference type="SAM" id="Phobius"/>
    </source>
</evidence>
<feature type="compositionally biased region" description="Low complexity" evidence="1">
    <location>
        <begin position="1"/>
        <end position="10"/>
    </location>
</feature>
<dbReference type="GO" id="GO:0000271">
    <property type="term" value="P:polysaccharide biosynthetic process"/>
    <property type="evidence" value="ECO:0007669"/>
    <property type="project" value="TreeGrafter"/>
</dbReference>
<keyword evidence="2" id="KW-1133">Transmembrane helix</keyword>
<feature type="transmembrane region" description="Helical" evidence="2">
    <location>
        <begin position="103"/>
        <end position="122"/>
    </location>
</feature>
<dbReference type="AlphaFoldDB" id="A0A373A019"/>
<dbReference type="PANTHER" id="PTHR23028:SF131">
    <property type="entry name" value="BLR2367 PROTEIN"/>
    <property type="match status" value="1"/>
</dbReference>
<sequence length="451" mass="49049">MKLVKPRSAPASPPEPSKSPPEPPASARLGWLDALRGVAALAVAMHHFGLLGKIPHTDRVPRQLDLGFFGVMLFFLVSGYIIPASLERRGDVRAFWTGRLFRIYPAVAVTIVASLLVLPRGGQIVQSFPFDHPVLSLAANGLLLQDLVGVPSAIGVMWSLTYEMVFYYFVCALFVRGWHRNSAPIAVGFASVALVLGTWLPIGGISVDLAATRHLVAVAGIVVLMAMACIATARPDLTRWGALLLGGLGLVLITVNNRSTGFETMLIFATMFAGTVLYRLEHGLLDRLPALLCCAFVVVAGVTVGYLYNRDTALWHTWTPSWQSFSLAYLAAWALFAAAMLLRRRRFPRWLSGLGTISFSVYLLHGPLMYFVGWRLQGYPPIVGPTGQAALTLGYLGALVVLSYLSYRLVEIPFQRLGRRVVRALDRRFPAPAPGPREPAPKPEAVPAAGV</sequence>
<feature type="compositionally biased region" description="Pro residues" evidence="1">
    <location>
        <begin position="11"/>
        <end position="24"/>
    </location>
</feature>
<feature type="transmembrane region" description="Helical" evidence="2">
    <location>
        <begin position="261"/>
        <end position="278"/>
    </location>
</feature>
<dbReference type="Pfam" id="PF01757">
    <property type="entry name" value="Acyl_transf_3"/>
    <property type="match status" value="1"/>
</dbReference>
<keyword evidence="4" id="KW-0808">Transferase</keyword>
<feature type="transmembrane region" description="Helical" evidence="2">
    <location>
        <begin position="211"/>
        <end position="230"/>
    </location>
</feature>
<feature type="transmembrane region" description="Helical" evidence="2">
    <location>
        <begin position="185"/>
        <end position="205"/>
    </location>
</feature>
<name>A0A373A019_9ACTN</name>
<keyword evidence="4" id="KW-0012">Acyltransferase</keyword>
<evidence type="ECO:0000313" key="5">
    <source>
        <dbReference type="Proteomes" id="UP000263377"/>
    </source>
</evidence>
<proteinExistence type="predicted"/>
<comment type="caution">
    <text evidence="4">The sequence shown here is derived from an EMBL/GenBank/DDBJ whole genome shotgun (WGS) entry which is preliminary data.</text>
</comment>
<feature type="transmembrane region" description="Helical" evidence="2">
    <location>
        <begin position="354"/>
        <end position="372"/>
    </location>
</feature>
<dbReference type="InterPro" id="IPR002656">
    <property type="entry name" value="Acyl_transf_3_dom"/>
</dbReference>
<dbReference type="EMBL" id="QVIG01000001">
    <property type="protein sequence ID" value="RGD61463.1"/>
    <property type="molecule type" value="Genomic_DNA"/>
</dbReference>
<reference evidence="4 5" key="1">
    <citation type="submission" date="2018-08" db="EMBL/GenBank/DDBJ databases">
        <title>Diversity &amp; Physiological Properties of Lignin-Decomposing Actinobacteria from Soil.</title>
        <authorList>
            <person name="Roh S.G."/>
            <person name="Kim S.B."/>
        </authorList>
    </citation>
    <scope>NUCLEOTIDE SEQUENCE [LARGE SCALE GENOMIC DNA]</scope>
    <source>
        <strain evidence="4 5">MMS17-GH009</strain>
    </source>
</reference>
<feature type="transmembrane region" description="Helical" evidence="2">
    <location>
        <begin position="64"/>
        <end position="83"/>
    </location>
</feature>
<protein>
    <submittedName>
        <fullName evidence="4">Acyltransferase</fullName>
    </submittedName>
</protein>
<dbReference type="InterPro" id="IPR050879">
    <property type="entry name" value="Acyltransferase_3"/>
</dbReference>
<feature type="compositionally biased region" description="Pro residues" evidence="1">
    <location>
        <begin position="432"/>
        <end position="444"/>
    </location>
</feature>
<keyword evidence="2" id="KW-0812">Transmembrane</keyword>
<gene>
    <name evidence="4" type="ORF">DR950_30180</name>
</gene>
<accession>A0A373A019</accession>